<gene>
    <name evidence="4" type="ORF">OLEA9_A121279</name>
</gene>
<dbReference type="PANTHER" id="PTHR34482:SF49">
    <property type="entry name" value="RETROTRANSPOSON GAG DOMAIN-CONTAINING PROTEIN"/>
    <property type="match status" value="1"/>
</dbReference>
<feature type="compositionally biased region" description="Basic and acidic residues" evidence="2">
    <location>
        <begin position="99"/>
        <end position="112"/>
    </location>
</feature>
<proteinExistence type="predicted"/>
<accession>A0A8S0V8E9</accession>
<evidence type="ECO:0000256" key="1">
    <source>
        <dbReference type="PROSITE-ProRule" id="PRU00047"/>
    </source>
</evidence>
<sequence length="183" mass="20912">MTLIDYEQKFEELSRFAPHLVDAEERLARRFERGLRTDIRKAVVVFQLGTYQRVLEKAQVYAFDDDQTGESSKQQTGSLDKRKWYDNNKRNGKGPNKKGRTEIDANVRDKNPRPLCPKCQKPHKGECLVGKGVCYKCGKPRHVAKDCIKGQPKKTEDQKVGKARVFALTEEEAKLDCNVVADV</sequence>
<keyword evidence="1" id="KW-0479">Metal-binding</keyword>
<dbReference type="PROSITE" id="PS50158">
    <property type="entry name" value="ZF_CCHC"/>
    <property type="match status" value="1"/>
</dbReference>
<dbReference type="OrthoDB" id="1103803at2759"/>
<evidence type="ECO:0000259" key="3">
    <source>
        <dbReference type="PROSITE" id="PS50158"/>
    </source>
</evidence>
<dbReference type="Proteomes" id="UP000594638">
    <property type="component" value="Unassembled WGS sequence"/>
</dbReference>
<dbReference type="Pfam" id="PF00098">
    <property type="entry name" value="zf-CCHC"/>
    <property type="match status" value="1"/>
</dbReference>
<dbReference type="Gene3D" id="4.10.60.10">
    <property type="entry name" value="Zinc finger, CCHC-type"/>
    <property type="match status" value="1"/>
</dbReference>
<dbReference type="EMBL" id="CACTIH010009160">
    <property type="protein sequence ID" value="CAA3026430.1"/>
    <property type="molecule type" value="Genomic_DNA"/>
</dbReference>
<keyword evidence="1" id="KW-0863">Zinc-finger</keyword>
<keyword evidence="5" id="KW-1185">Reference proteome</keyword>
<evidence type="ECO:0000313" key="5">
    <source>
        <dbReference type="Proteomes" id="UP000594638"/>
    </source>
</evidence>
<feature type="compositionally biased region" description="Polar residues" evidence="2">
    <location>
        <begin position="69"/>
        <end position="78"/>
    </location>
</feature>
<dbReference type="Gramene" id="OE9A121279T1">
    <property type="protein sequence ID" value="OE9A121279C1"/>
    <property type="gene ID" value="OE9A121279"/>
</dbReference>
<dbReference type="GO" id="GO:0003676">
    <property type="term" value="F:nucleic acid binding"/>
    <property type="evidence" value="ECO:0007669"/>
    <property type="project" value="InterPro"/>
</dbReference>
<evidence type="ECO:0000256" key="2">
    <source>
        <dbReference type="SAM" id="MobiDB-lite"/>
    </source>
</evidence>
<feature type="domain" description="CCHC-type" evidence="3">
    <location>
        <begin position="134"/>
        <end position="147"/>
    </location>
</feature>
<organism evidence="4 5">
    <name type="scientific">Olea europaea subsp. europaea</name>
    <dbReference type="NCBI Taxonomy" id="158383"/>
    <lineage>
        <taxon>Eukaryota</taxon>
        <taxon>Viridiplantae</taxon>
        <taxon>Streptophyta</taxon>
        <taxon>Embryophyta</taxon>
        <taxon>Tracheophyta</taxon>
        <taxon>Spermatophyta</taxon>
        <taxon>Magnoliopsida</taxon>
        <taxon>eudicotyledons</taxon>
        <taxon>Gunneridae</taxon>
        <taxon>Pentapetalae</taxon>
        <taxon>asterids</taxon>
        <taxon>lamiids</taxon>
        <taxon>Lamiales</taxon>
        <taxon>Oleaceae</taxon>
        <taxon>Oleeae</taxon>
        <taxon>Olea</taxon>
    </lineage>
</organism>
<dbReference type="SMART" id="SM00343">
    <property type="entry name" value="ZnF_C2HC"/>
    <property type="match status" value="1"/>
</dbReference>
<protein>
    <submittedName>
        <fullName evidence="4">Uncharacterized protein LOC111385529</fullName>
    </submittedName>
</protein>
<dbReference type="AlphaFoldDB" id="A0A8S0V8E9"/>
<feature type="compositionally biased region" description="Basic and acidic residues" evidence="2">
    <location>
        <begin position="79"/>
        <end position="89"/>
    </location>
</feature>
<evidence type="ECO:0000313" key="4">
    <source>
        <dbReference type="EMBL" id="CAA3026430.1"/>
    </source>
</evidence>
<feature type="region of interest" description="Disordered" evidence="2">
    <location>
        <begin position="66"/>
        <end position="114"/>
    </location>
</feature>
<reference evidence="4 5" key="1">
    <citation type="submission" date="2019-12" db="EMBL/GenBank/DDBJ databases">
        <authorList>
            <person name="Alioto T."/>
            <person name="Alioto T."/>
            <person name="Gomez Garrido J."/>
        </authorList>
    </citation>
    <scope>NUCLEOTIDE SEQUENCE [LARGE SCALE GENOMIC DNA]</scope>
</reference>
<comment type="caution">
    <text evidence="4">The sequence shown here is derived from an EMBL/GenBank/DDBJ whole genome shotgun (WGS) entry which is preliminary data.</text>
</comment>
<name>A0A8S0V8E9_OLEEU</name>
<dbReference type="GO" id="GO:0008270">
    <property type="term" value="F:zinc ion binding"/>
    <property type="evidence" value="ECO:0007669"/>
    <property type="project" value="UniProtKB-KW"/>
</dbReference>
<dbReference type="InterPro" id="IPR001878">
    <property type="entry name" value="Znf_CCHC"/>
</dbReference>
<dbReference type="PANTHER" id="PTHR34482">
    <property type="entry name" value="DNA DAMAGE-INDUCIBLE PROTEIN 1-LIKE"/>
    <property type="match status" value="1"/>
</dbReference>
<keyword evidence="1" id="KW-0862">Zinc</keyword>